<accession>A0ABU9DTI3</accession>
<dbReference type="EC" id="1.5.1.3" evidence="3 7"/>
<evidence type="ECO:0000256" key="8">
    <source>
        <dbReference type="RuleBase" id="RU004474"/>
    </source>
</evidence>
<dbReference type="PIRSF" id="PIRSF000194">
    <property type="entry name" value="DHFR"/>
    <property type="match status" value="1"/>
</dbReference>
<feature type="domain" description="DHFR" evidence="9">
    <location>
        <begin position="2"/>
        <end position="165"/>
    </location>
</feature>
<dbReference type="CDD" id="cd00209">
    <property type="entry name" value="DHFR"/>
    <property type="match status" value="1"/>
</dbReference>
<evidence type="ECO:0000256" key="1">
    <source>
        <dbReference type="ARBA" id="ARBA00004903"/>
    </source>
</evidence>
<evidence type="ECO:0000313" key="11">
    <source>
        <dbReference type="Proteomes" id="UP001469365"/>
    </source>
</evidence>
<comment type="similarity">
    <text evidence="2 7 8">Belongs to the dihydrofolate reductase family.</text>
</comment>
<dbReference type="PRINTS" id="PR00070">
    <property type="entry name" value="DHFR"/>
</dbReference>
<dbReference type="PROSITE" id="PS00075">
    <property type="entry name" value="DHFR_1"/>
    <property type="match status" value="1"/>
</dbReference>
<dbReference type="PANTHER" id="PTHR48069">
    <property type="entry name" value="DIHYDROFOLATE REDUCTASE"/>
    <property type="match status" value="1"/>
</dbReference>
<evidence type="ECO:0000256" key="2">
    <source>
        <dbReference type="ARBA" id="ARBA00009539"/>
    </source>
</evidence>
<dbReference type="Pfam" id="PF00186">
    <property type="entry name" value="DHFR_1"/>
    <property type="match status" value="1"/>
</dbReference>
<sequence length="169" mass="19443">MTISYILAMDEARGIGYHNQLPWHLPADLKFFKRTTMGKTILMGRKTYDSIGKPLPGRLNVVLTRDSEFHAEGCTVISSVTEAAQLYGRGGERADEELFVIGGAEVFRLLLPYADRLYITEIRHTFPADTFFPELEQGDWREVSRETGIRDEKNPYDYDFVLYERARRG</sequence>
<keyword evidence="11" id="KW-1185">Reference proteome</keyword>
<comment type="function">
    <text evidence="7">Key enzyme in folate metabolism. Catalyzes an essential reaction for de novo glycine and purine synthesis, and for DNA precursor synthesis.</text>
</comment>
<evidence type="ECO:0000256" key="4">
    <source>
        <dbReference type="ARBA" id="ARBA00022563"/>
    </source>
</evidence>
<dbReference type="GO" id="GO:0004146">
    <property type="term" value="F:dihydrofolate reductase activity"/>
    <property type="evidence" value="ECO:0007669"/>
    <property type="project" value="UniProtKB-EC"/>
</dbReference>
<comment type="pathway">
    <text evidence="1 7">Cofactor biosynthesis; tetrahydrofolate biosynthesis; 5,6,7,8-tetrahydrofolate from 7,8-dihydrofolate: step 1/1.</text>
</comment>
<keyword evidence="4 7" id="KW-0554">One-carbon metabolism</keyword>
<dbReference type="InterPro" id="IPR012259">
    <property type="entry name" value="DHFR"/>
</dbReference>
<comment type="catalytic activity">
    <reaction evidence="7">
        <text>(6S)-5,6,7,8-tetrahydrofolate + NADP(+) = 7,8-dihydrofolate + NADPH + H(+)</text>
        <dbReference type="Rhea" id="RHEA:15009"/>
        <dbReference type="ChEBI" id="CHEBI:15378"/>
        <dbReference type="ChEBI" id="CHEBI:57451"/>
        <dbReference type="ChEBI" id="CHEBI:57453"/>
        <dbReference type="ChEBI" id="CHEBI:57783"/>
        <dbReference type="ChEBI" id="CHEBI:58349"/>
        <dbReference type="EC" id="1.5.1.3"/>
    </reaction>
</comment>
<dbReference type="RefSeq" id="WP_341419314.1">
    <property type="nucleotide sequence ID" value="NZ_JBBPCC010000027.1"/>
</dbReference>
<dbReference type="PANTHER" id="PTHR48069:SF3">
    <property type="entry name" value="DIHYDROFOLATE REDUCTASE"/>
    <property type="match status" value="1"/>
</dbReference>
<dbReference type="Proteomes" id="UP001469365">
    <property type="component" value="Unassembled WGS sequence"/>
</dbReference>
<comment type="caution">
    <text evidence="10">The sequence shown here is derived from an EMBL/GenBank/DDBJ whole genome shotgun (WGS) entry which is preliminary data.</text>
</comment>
<evidence type="ECO:0000256" key="7">
    <source>
        <dbReference type="PIRNR" id="PIRNR000194"/>
    </source>
</evidence>
<organism evidence="10 11">
    <name type="scientific">Paenibacillus filicis</name>
    <dbReference type="NCBI Taxonomy" id="669464"/>
    <lineage>
        <taxon>Bacteria</taxon>
        <taxon>Bacillati</taxon>
        <taxon>Bacillota</taxon>
        <taxon>Bacilli</taxon>
        <taxon>Bacillales</taxon>
        <taxon>Paenibacillaceae</taxon>
        <taxon>Paenibacillus</taxon>
    </lineage>
</organism>
<evidence type="ECO:0000256" key="6">
    <source>
        <dbReference type="ARBA" id="ARBA00023002"/>
    </source>
</evidence>
<keyword evidence="5 7" id="KW-0521">NADP</keyword>
<protein>
    <recommendedName>
        <fullName evidence="3 7">Dihydrofolate reductase</fullName>
        <ecNumber evidence="3 7">1.5.1.3</ecNumber>
    </recommendedName>
</protein>
<dbReference type="EMBL" id="JBBPCC010000027">
    <property type="protein sequence ID" value="MEK8132186.1"/>
    <property type="molecule type" value="Genomic_DNA"/>
</dbReference>
<reference evidence="10 11" key="1">
    <citation type="submission" date="2024-04" db="EMBL/GenBank/DDBJ databases">
        <title>draft genome sequnece of Paenibacillus filicis.</title>
        <authorList>
            <person name="Kim D.-U."/>
        </authorList>
    </citation>
    <scope>NUCLEOTIDE SEQUENCE [LARGE SCALE GENOMIC DNA]</scope>
    <source>
        <strain evidence="10 11">KACC14197</strain>
    </source>
</reference>
<evidence type="ECO:0000256" key="3">
    <source>
        <dbReference type="ARBA" id="ARBA00012856"/>
    </source>
</evidence>
<name>A0ABU9DTI3_9BACL</name>
<dbReference type="PROSITE" id="PS51330">
    <property type="entry name" value="DHFR_2"/>
    <property type="match status" value="1"/>
</dbReference>
<evidence type="ECO:0000313" key="10">
    <source>
        <dbReference type="EMBL" id="MEK8132186.1"/>
    </source>
</evidence>
<evidence type="ECO:0000256" key="5">
    <source>
        <dbReference type="ARBA" id="ARBA00022857"/>
    </source>
</evidence>
<proteinExistence type="inferred from homology"/>
<dbReference type="SUPFAM" id="SSF53597">
    <property type="entry name" value="Dihydrofolate reductase-like"/>
    <property type="match status" value="1"/>
</dbReference>
<dbReference type="InterPro" id="IPR017925">
    <property type="entry name" value="DHFR_CS"/>
</dbReference>
<gene>
    <name evidence="10" type="ORF">WMW72_30235</name>
</gene>
<evidence type="ECO:0000259" key="9">
    <source>
        <dbReference type="PROSITE" id="PS51330"/>
    </source>
</evidence>
<keyword evidence="6 7" id="KW-0560">Oxidoreductase</keyword>
<dbReference type="InterPro" id="IPR024072">
    <property type="entry name" value="DHFR-like_dom_sf"/>
</dbReference>
<dbReference type="Gene3D" id="3.40.430.10">
    <property type="entry name" value="Dihydrofolate Reductase, subunit A"/>
    <property type="match status" value="1"/>
</dbReference>
<dbReference type="InterPro" id="IPR001796">
    <property type="entry name" value="DHFR_dom"/>
</dbReference>